<dbReference type="RefSeq" id="WP_015615838.1">
    <property type="nucleotide sequence ID" value="NC_021182.1"/>
</dbReference>
<dbReference type="InterPro" id="IPR025960">
    <property type="entry name" value="RVT_N"/>
</dbReference>
<protein>
    <submittedName>
        <fullName evidence="2">Retron-type reverse transcriptase</fullName>
    </submittedName>
</protein>
<keyword evidence="3" id="KW-1185">Reference proteome</keyword>
<dbReference type="InterPro" id="IPR051083">
    <property type="entry name" value="GrpII_Intron_Splice-Mob/Def"/>
</dbReference>
<dbReference type="Pfam" id="PF00078">
    <property type="entry name" value="RVT_1"/>
    <property type="match status" value="1"/>
</dbReference>
<dbReference type="HOGENOM" id="CLU_013584_15_4_9"/>
<dbReference type="PANTHER" id="PTHR34047">
    <property type="entry name" value="NUCLEAR INTRON MATURASE 1, MITOCHONDRIAL-RELATED"/>
    <property type="match status" value="1"/>
</dbReference>
<dbReference type="CDD" id="cd01651">
    <property type="entry name" value="RT_G2_intron"/>
    <property type="match status" value="1"/>
</dbReference>
<evidence type="ECO:0000259" key="1">
    <source>
        <dbReference type="PROSITE" id="PS50878"/>
    </source>
</evidence>
<dbReference type="SMART" id="SM00507">
    <property type="entry name" value="HNHc"/>
    <property type="match status" value="1"/>
</dbReference>
<gene>
    <name evidence="2" type="ORF">Clopa_2688</name>
</gene>
<dbReference type="Proteomes" id="UP000013523">
    <property type="component" value="Chromosome"/>
</dbReference>
<proteinExistence type="predicted"/>
<dbReference type="InterPro" id="IPR000477">
    <property type="entry name" value="RT_dom"/>
</dbReference>
<sequence>MRKTSIYRKSTLSPNTQWKLIDWFHINRYVERLQQRIYRAECLGNKRKVRNLQRLLVRSKAMILISIKRVTQINKGKKTAGVDGEIALTNTERLKLFYDLSELHIEKHNPKPSRRTYIKKKNGKLRPLSIPTIRDRIYQNIIKGTLEPQWEARFEPISYGFRPKRGCHDAIARIFRSCHSGSRKRWIFEGDFKGCFDNLKHDYIMEQIKEFPYDNLVDKWLKAGYVDNGVFNKTQFGSGQGNIVSPLLANIALKGMEDTLGIEYKPVKNNGKIVSYTNVGKYTLVFYADDFVIMCNTQKDAEDVYELLKPYLGKRGLELSKEKTRIVTIDEGFNFLGFNIRMYQTCQGEKLLIKPSKESIKKSKQTISTEIQKLKGNNVSAVISKLNPIIIGVGNYWSPSVAKQTYSYIDHHIWGCTFIFLKYLHPKKSKTWIINRYYKPDIAGQSKNRWILTDPKKYKQLTKMSWIPIVRHTLIKFRATPYDVNLREYFERRDEKKFHRNCIKSKQKMAKMQNYKCPICKMSITDFGESLVVQEKVPVIHGGTRQYNNLQLVHGYCNREYYNREYYKMFPLKGELPTKQHKQEDYKIIRQLRLAEIS</sequence>
<dbReference type="Pfam" id="PF08388">
    <property type="entry name" value="GIIM"/>
    <property type="match status" value="1"/>
</dbReference>
<dbReference type="OrthoDB" id="9793236at2"/>
<dbReference type="AlphaFoldDB" id="R4KAL8"/>
<evidence type="ECO:0000313" key="2">
    <source>
        <dbReference type="EMBL" id="AGK97539.1"/>
    </source>
</evidence>
<reference evidence="2 3" key="1">
    <citation type="submission" date="2012-01" db="EMBL/GenBank/DDBJ databases">
        <title>Complete sequence of chromosome of Clostridium pasteurianum BC1.</title>
        <authorList>
            <consortium name="US DOE Joint Genome Institute"/>
            <person name="Lucas S."/>
            <person name="Han J."/>
            <person name="Lapidus A."/>
            <person name="Cheng J.-F."/>
            <person name="Goodwin L."/>
            <person name="Pitluck S."/>
            <person name="Peters L."/>
            <person name="Mikhailova N."/>
            <person name="Teshima H."/>
            <person name="Detter J.C."/>
            <person name="Han C."/>
            <person name="Tapia R."/>
            <person name="Land M."/>
            <person name="Hauser L."/>
            <person name="Kyrpides N."/>
            <person name="Ivanova N."/>
            <person name="Pagani I."/>
            <person name="Dunn J."/>
            <person name="Taghavi S."/>
            <person name="Francis A."/>
            <person name="van der Lelie D."/>
            <person name="Woyke T."/>
        </authorList>
    </citation>
    <scope>NUCLEOTIDE SEQUENCE [LARGE SCALE GENOMIC DNA]</scope>
    <source>
        <strain evidence="2 3">BC1</strain>
    </source>
</reference>
<dbReference type="InterPro" id="IPR003615">
    <property type="entry name" value="HNH_nuc"/>
</dbReference>
<dbReference type="KEGG" id="cpas:Clopa_2688"/>
<feature type="domain" description="Reverse transcriptase" evidence="1">
    <location>
        <begin position="99"/>
        <end position="340"/>
    </location>
</feature>
<dbReference type="eggNOG" id="COG1403">
    <property type="taxonomic scope" value="Bacteria"/>
</dbReference>
<name>R4KAL8_CLOPA</name>
<dbReference type="CDD" id="cd00085">
    <property type="entry name" value="HNHc"/>
    <property type="match status" value="1"/>
</dbReference>
<organism evidence="2 3">
    <name type="scientific">Clostridium pasteurianum BC1</name>
    <dbReference type="NCBI Taxonomy" id="86416"/>
    <lineage>
        <taxon>Bacteria</taxon>
        <taxon>Bacillati</taxon>
        <taxon>Bacillota</taxon>
        <taxon>Clostridia</taxon>
        <taxon>Eubacteriales</taxon>
        <taxon>Clostridiaceae</taxon>
        <taxon>Clostridium</taxon>
    </lineage>
</organism>
<dbReference type="EMBL" id="CP003261">
    <property type="protein sequence ID" value="AGK97539.1"/>
    <property type="molecule type" value="Genomic_DNA"/>
</dbReference>
<keyword evidence="2" id="KW-0548">Nucleotidyltransferase</keyword>
<dbReference type="SUPFAM" id="SSF56672">
    <property type="entry name" value="DNA/RNA polymerases"/>
    <property type="match status" value="1"/>
</dbReference>
<evidence type="ECO:0000313" key="3">
    <source>
        <dbReference type="Proteomes" id="UP000013523"/>
    </source>
</evidence>
<dbReference type="PATRIC" id="fig|86416.3.peg.2678"/>
<dbReference type="GO" id="GO:0003964">
    <property type="term" value="F:RNA-directed DNA polymerase activity"/>
    <property type="evidence" value="ECO:0007669"/>
    <property type="project" value="UniProtKB-KW"/>
</dbReference>
<dbReference type="Pfam" id="PF13655">
    <property type="entry name" value="RVT_N"/>
    <property type="match status" value="1"/>
</dbReference>
<dbReference type="Gene3D" id="1.10.30.50">
    <property type="match status" value="1"/>
</dbReference>
<dbReference type="PANTHER" id="PTHR34047:SF10">
    <property type="entry name" value="GROUP II INTRON-ASSOCIATED OPEN READING FRAME"/>
    <property type="match status" value="1"/>
</dbReference>
<dbReference type="InterPro" id="IPR030931">
    <property type="entry name" value="Group_II_RT_mat"/>
</dbReference>
<keyword evidence="2" id="KW-0808">Transferase</keyword>
<dbReference type="STRING" id="86416.Clopa_2688"/>
<keyword evidence="2" id="KW-0695">RNA-directed DNA polymerase</keyword>
<dbReference type="InterPro" id="IPR043502">
    <property type="entry name" value="DNA/RNA_pol_sf"/>
</dbReference>
<dbReference type="eggNOG" id="COG3344">
    <property type="taxonomic scope" value="Bacteria"/>
</dbReference>
<dbReference type="InterPro" id="IPR013597">
    <property type="entry name" value="Mat_intron_G2"/>
</dbReference>
<dbReference type="PROSITE" id="PS50878">
    <property type="entry name" value="RT_POL"/>
    <property type="match status" value="1"/>
</dbReference>
<accession>R4KAL8</accession>
<dbReference type="NCBIfam" id="TIGR04416">
    <property type="entry name" value="group_II_RT_mat"/>
    <property type="match status" value="1"/>
</dbReference>